<evidence type="ECO:0000313" key="3">
    <source>
        <dbReference type="EMBL" id="SPZ87881.1"/>
    </source>
</evidence>
<accession>A0A2X2J6M1</accession>
<dbReference type="Proteomes" id="UP000432350">
    <property type="component" value="Unassembled WGS sequence"/>
</dbReference>
<gene>
    <name evidence="3" type="primary">ybjQ</name>
    <name evidence="3" type="ORF">NCTC11343_03167</name>
    <name evidence="4" type="ORF">SPHINGO8BC_150649</name>
</gene>
<dbReference type="InterPro" id="IPR002765">
    <property type="entry name" value="UPF0145_YbjQ-like"/>
</dbReference>
<dbReference type="Gene3D" id="3.30.110.70">
    <property type="entry name" value="Hypothetical protein apc22750. Chain B"/>
    <property type="match status" value="1"/>
</dbReference>
<accession>A0A654AVU6</accession>
<dbReference type="Proteomes" id="UP000251241">
    <property type="component" value="Unassembled WGS sequence"/>
</dbReference>
<dbReference type="Pfam" id="PF01906">
    <property type="entry name" value="YbjQ_1"/>
    <property type="match status" value="1"/>
</dbReference>
<dbReference type="InterPro" id="IPR035439">
    <property type="entry name" value="UPF0145_dom_sf"/>
</dbReference>
<evidence type="ECO:0000256" key="1">
    <source>
        <dbReference type="ARBA" id="ARBA00010751"/>
    </source>
</evidence>
<evidence type="ECO:0000313" key="6">
    <source>
        <dbReference type="Proteomes" id="UP000432350"/>
    </source>
</evidence>
<dbReference type="AlphaFoldDB" id="A0A2X2J6M1"/>
<evidence type="ECO:0000256" key="2">
    <source>
        <dbReference type="HAMAP-Rule" id="MF_00338"/>
    </source>
</evidence>
<proteinExistence type="inferred from homology"/>
<reference evidence="3 5" key="1">
    <citation type="submission" date="2018-06" db="EMBL/GenBank/DDBJ databases">
        <authorList>
            <consortium name="Pathogen Informatics"/>
            <person name="Doyle S."/>
        </authorList>
    </citation>
    <scope>NUCLEOTIDE SEQUENCE [LARGE SCALE GENOMIC DNA]</scope>
    <source>
        <strain evidence="3 5">NCTC11343</strain>
    </source>
</reference>
<dbReference type="PANTHER" id="PTHR34068:SF1">
    <property type="entry name" value="UPF0145 PROTEIN YBJQ"/>
    <property type="match status" value="1"/>
</dbReference>
<evidence type="ECO:0000313" key="5">
    <source>
        <dbReference type="Proteomes" id="UP000251241"/>
    </source>
</evidence>
<protein>
    <recommendedName>
        <fullName evidence="2">UPF0145 protein NCTC11343_03167</fullName>
    </recommendedName>
</protein>
<dbReference type="SUPFAM" id="SSF117782">
    <property type="entry name" value="YbjQ-like"/>
    <property type="match status" value="1"/>
</dbReference>
<organism evidence="3 5">
    <name type="scientific">Sphingobacterium multivorum</name>
    <dbReference type="NCBI Taxonomy" id="28454"/>
    <lineage>
        <taxon>Bacteria</taxon>
        <taxon>Pseudomonadati</taxon>
        <taxon>Bacteroidota</taxon>
        <taxon>Sphingobacteriia</taxon>
        <taxon>Sphingobacteriales</taxon>
        <taxon>Sphingobacteriaceae</taxon>
        <taxon>Sphingobacterium</taxon>
    </lineage>
</organism>
<dbReference type="PANTHER" id="PTHR34068">
    <property type="entry name" value="UPF0145 PROTEIN YBJQ"/>
    <property type="match status" value="1"/>
</dbReference>
<evidence type="ECO:0000313" key="4">
    <source>
        <dbReference type="EMBL" id="VXC72026.1"/>
    </source>
</evidence>
<name>A0A2X2J6M1_SPHMU</name>
<dbReference type="HAMAP" id="MF_00338">
    <property type="entry name" value="UPF0145"/>
    <property type="match status" value="1"/>
</dbReference>
<reference evidence="4 6" key="2">
    <citation type="submission" date="2019-10" db="EMBL/GenBank/DDBJ databases">
        <authorList>
            <person name="Karimi E."/>
        </authorList>
    </citation>
    <scope>NUCLEOTIDE SEQUENCE [LARGE SCALE GENOMIC DNA]</scope>
    <source>
        <strain evidence="4">Sphingobacterium sp. 8BC</strain>
    </source>
</reference>
<dbReference type="RefSeq" id="WP_046673052.1">
    <property type="nucleotide sequence ID" value="NZ_CP068086.1"/>
</dbReference>
<sequence>MLLTTTGTIEGHQIERYLGIVSSEVVLGANAIKDMMAGFRDFFGGRSNSYERAFQETREAALRELEDRARALGADAVVGVRLDFQTVGTGGMMMVGATGTAVKMRS</sequence>
<dbReference type="EMBL" id="CABWMV010000007">
    <property type="protein sequence ID" value="VXC72026.1"/>
    <property type="molecule type" value="Genomic_DNA"/>
</dbReference>
<dbReference type="GeneID" id="88833689"/>
<comment type="similarity">
    <text evidence="1 2">Belongs to the UPF0145 family.</text>
</comment>
<dbReference type="EMBL" id="UAUU01000009">
    <property type="protein sequence ID" value="SPZ87881.1"/>
    <property type="molecule type" value="Genomic_DNA"/>
</dbReference>